<accession>A0ABR1VRV1</accession>
<proteinExistence type="predicted"/>
<keyword evidence="1" id="KW-0812">Transmembrane</keyword>
<dbReference type="InterPro" id="IPR016833">
    <property type="entry name" value="Put_Na-Bile_cotransptr"/>
</dbReference>
<keyword evidence="1" id="KW-1133">Transmembrane helix</keyword>
<evidence type="ECO:0000313" key="3">
    <source>
        <dbReference type="Proteomes" id="UP001446871"/>
    </source>
</evidence>
<dbReference type="EMBL" id="JAQQWM010000003">
    <property type="protein sequence ID" value="KAK8072634.1"/>
    <property type="molecule type" value="Genomic_DNA"/>
</dbReference>
<dbReference type="Pfam" id="PF13593">
    <property type="entry name" value="SBF_like"/>
    <property type="match status" value="1"/>
</dbReference>
<gene>
    <name evidence="2" type="ORF">PG996_005982</name>
</gene>
<protein>
    <submittedName>
        <fullName evidence="2">Sodium bile acid symporter family protein</fullName>
    </submittedName>
</protein>
<dbReference type="Proteomes" id="UP001446871">
    <property type="component" value="Unassembled WGS sequence"/>
</dbReference>
<comment type="caution">
    <text evidence="2">The sequence shown here is derived from an EMBL/GenBank/DDBJ whole genome shotgun (WGS) entry which is preliminary data.</text>
</comment>
<reference evidence="2 3" key="1">
    <citation type="submission" date="2023-01" db="EMBL/GenBank/DDBJ databases">
        <title>Analysis of 21 Apiospora genomes using comparative genomics revels a genus with tremendous synthesis potential of carbohydrate active enzymes and secondary metabolites.</title>
        <authorList>
            <person name="Sorensen T."/>
        </authorList>
    </citation>
    <scope>NUCLEOTIDE SEQUENCE [LARGE SCALE GENOMIC DNA]</scope>
    <source>
        <strain evidence="2 3">CBS 83171</strain>
    </source>
</reference>
<feature type="transmembrane region" description="Helical" evidence="1">
    <location>
        <begin position="30"/>
        <end position="46"/>
    </location>
</feature>
<organism evidence="2 3">
    <name type="scientific">Apiospora saccharicola</name>
    <dbReference type="NCBI Taxonomy" id="335842"/>
    <lineage>
        <taxon>Eukaryota</taxon>
        <taxon>Fungi</taxon>
        <taxon>Dikarya</taxon>
        <taxon>Ascomycota</taxon>
        <taxon>Pezizomycotina</taxon>
        <taxon>Sordariomycetes</taxon>
        <taxon>Xylariomycetidae</taxon>
        <taxon>Amphisphaeriales</taxon>
        <taxon>Apiosporaceae</taxon>
        <taxon>Apiospora</taxon>
    </lineage>
</organism>
<name>A0ABR1VRV1_9PEZI</name>
<feature type="transmembrane region" description="Helical" evidence="1">
    <location>
        <begin position="58"/>
        <end position="75"/>
    </location>
</feature>
<evidence type="ECO:0000313" key="2">
    <source>
        <dbReference type="EMBL" id="KAK8072634.1"/>
    </source>
</evidence>
<keyword evidence="1" id="KW-0472">Membrane</keyword>
<keyword evidence="3" id="KW-1185">Reference proteome</keyword>
<evidence type="ECO:0000256" key="1">
    <source>
        <dbReference type="SAM" id="Phobius"/>
    </source>
</evidence>
<sequence>MDLKRRSATAEEIQGPTILSRLWELTTDQWFLFVLIVLVIFSPQVQVPGAQQGFKTRIVQNLTIAVIFFINGLATQTQDLMANIRHWYCHVFI</sequence>